<dbReference type="EMBL" id="SOCP01000001">
    <property type="protein sequence ID" value="TDV57763.1"/>
    <property type="molecule type" value="Genomic_DNA"/>
</dbReference>
<accession>A0A4R7W4W4</accession>
<dbReference type="OrthoDB" id="8858495at2"/>
<organism evidence="2 3">
    <name type="scientific">Actinophytocola oryzae</name>
    <dbReference type="NCBI Taxonomy" id="502181"/>
    <lineage>
        <taxon>Bacteria</taxon>
        <taxon>Bacillati</taxon>
        <taxon>Actinomycetota</taxon>
        <taxon>Actinomycetes</taxon>
        <taxon>Pseudonocardiales</taxon>
        <taxon>Pseudonocardiaceae</taxon>
    </lineage>
</organism>
<evidence type="ECO:0000313" key="3">
    <source>
        <dbReference type="Proteomes" id="UP000294927"/>
    </source>
</evidence>
<protein>
    <recommendedName>
        <fullName evidence="1">DUF7822 domain-containing protein</fullName>
    </recommendedName>
</protein>
<dbReference type="RefSeq" id="WP_133900990.1">
    <property type="nucleotide sequence ID" value="NZ_SOCP01000001.1"/>
</dbReference>
<dbReference type="AlphaFoldDB" id="A0A4R7W4W4"/>
<sequence length="223" mass="24429">MANRSYLYSLGNRPRSYADRPETISGLSEWAYAVPFSYRVLMSGDPALCASLVSDGFEDDPPDRPTRLHAISGEFDAGHARLRKLLAAVRAVTGSTALSVALDETERFLAEHRDRFLLLETIELDSMTEESGDGLRASVEREIDLCGRVGAAVDALPDDVTEAGAALAKAAASEPESPFHGLVLDDDFDNVRGDRTTNPLGVSWWTDVLYFELWNKAEFEANS</sequence>
<dbReference type="Pfam" id="PF25135">
    <property type="entry name" value="DUF7822"/>
    <property type="match status" value="1"/>
</dbReference>
<proteinExistence type="predicted"/>
<reference evidence="2 3" key="1">
    <citation type="submission" date="2019-03" db="EMBL/GenBank/DDBJ databases">
        <title>Genomic Encyclopedia of Archaeal and Bacterial Type Strains, Phase II (KMG-II): from individual species to whole genera.</title>
        <authorList>
            <person name="Goeker M."/>
        </authorList>
    </citation>
    <scope>NUCLEOTIDE SEQUENCE [LARGE SCALE GENOMIC DNA]</scope>
    <source>
        <strain evidence="2 3">DSM 45499</strain>
    </source>
</reference>
<dbReference type="Proteomes" id="UP000294927">
    <property type="component" value="Unassembled WGS sequence"/>
</dbReference>
<keyword evidence="3" id="KW-1185">Reference proteome</keyword>
<feature type="domain" description="DUF7822" evidence="1">
    <location>
        <begin position="13"/>
        <end position="169"/>
    </location>
</feature>
<evidence type="ECO:0000313" key="2">
    <source>
        <dbReference type="EMBL" id="TDV57763.1"/>
    </source>
</evidence>
<gene>
    <name evidence="2" type="ORF">CLV71_101636</name>
</gene>
<dbReference type="InterPro" id="IPR056724">
    <property type="entry name" value="DUF7822"/>
</dbReference>
<evidence type="ECO:0000259" key="1">
    <source>
        <dbReference type="Pfam" id="PF25135"/>
    </source>
</evidence>
<comment type="caution">
    <text evidence="2">The sequence shown here is derived from an EMBL/GenBank/DDBJ whole genome shotgun (WGS) entry which is preliminary data.</text>
</comment>
<name>A0A4R7W4W4_9PSEU</name>